<reference evidence="2" key="1">
    <citation type="journal article" date="2024" name="Proc. Natl. Acad. Sci. U.S.A.">
        <title>Extraordinary preservation of gene collinearity over three hundred million years revealed in homosporous lycophytes.</title>
        <authorList>
            <person name="Li C."/>
            <person name="Wickell D."/>
            <person name="Kuo L.Y."/>
            <person name="Chen X."/>
            <person name="Nie B."/>
            <person name="Liao X."/>
            <person name="Peng D."/>
            <person name="Ji J."/>
            <person name="Jenkins J."/>
            <person name="Williams M."/>
            <person name="Shu S."/>
            <person name="Plott C."/>
            <person name="Barry K."/>
            <person name="Rajasekar S."/>
            <person name="Grimwood J."/>
            <person name="Han X."/>
            <person name="Sun S."/>
            <person name="Hou Z."/>
            <person name="He W."/>
            <person name="Dai G."/>
            <person name="Sun C."/>
            <person name="Schmutz J."/>
            <person name="Leebens-Mack J.H."/>
            <person name="Li F.W."/>
            <person name="Wang L."/>
        </authorList>
    </citation>
    <scope>NUCLEOTIDE SEQUENCE [LARGE SCALE GENOMIC DNA]</scope>
    <source>
        <strain evidence="2">cv. PW_Plant_1</strain>
    </source>
</reference>
<gene>
    <name evidence="1" type="ORF">O6H91_10G036000</name>
</gene>
<keyword evidence="2" id="KW-1185">Reference proteome</keyword>
<comment type="caution">
    <text evidence="1">The sequence shown here is derived from an EMBL/GenBank/DDBJ whole genome shotgun (WGS) entry which is preliminary data.</text>
</comment>
<sequence length="186" mass="21014">MLDFPKIPKTSCLKSGPLLHFLTLFFHSFRTERTVHSSLIRSKLASEPLPMKILLVNSIISLVRSSVLFVKLQAPFLTDHLNLFSSFPLLPCESHETRYTPLQFLTTQIILFGDHGLDKPKRCYVRNYAVSLSFMGNLNFSEPMLTMIVGCPGKSCLCFFNSSPPQGIAEFDVIWLQLTVTSTQII</sequence>
<name>A0ACC2CFY9_DIPCM</name>
<dbReference type="Proteomes" id="UP001162992">
    <property type="component" value="Chromosome 10"/>
</dbReference>
<proteinExistence type="predicted"/>
<accession>A0ACC2CFY9</accession>
<evidence type="ECO:0000313" key="1">
    <source>
        <dbReference type="EMBL" id="KAJ7540912.1"/>
    </source>
</evidence>
<dbReference type="EMBL" id="CM055101">
    <property type="protein sequence ID" value="KAJ7540912.1"/>
    <property type="molecule type" value="Genomic_DNA"/>
</dbReference>
<protein>
    <submittedName>
        <fullName evidence="1">Uncharacterized protein</fullName>
    </submittedName>
</protein>
<evidence type="ECO:0000313" key="2">
    <source>
        <dbReference type="Proteomes" id="UP001162992"/>
    </source>
</evidence>
<organism evidence="1 2">
    <name type="scientific">Diphasiastrum complanatum</name>
    <name type="common">Issler's clubmoss</name>
    <name type="synonym">Lycopodium complanatum</name>
    <dbReference type="NCBI Taxonomy" id="34168"/>
    <lineage>
        <taxon>Eukaryota</taxon>
        <taxon>Viridiplantae</taxon>
        <taxon>Streptophyta</taxon>
        <taxon>Embryophyta</taxon>
        <taxon>Tracheophyta</taxon>
        <taxon>Lycopodiopsida</taxon>
        <taxon>Lycopodiales</taxon>
        <taxon>Lycopodiaceae</taxon>
        <taxon>Lycopodioideae</taxon>
        <taxon>Diphasiastrum</taxon>
    </lineage>
</organism>